<gene>
    <name evidence="2" type="ORF">IPN91_02110</name>
</gene>
<feature type="compositionally biased region" description="Basic and acidic residues" evidence="1">
    <location>
        <begin position="8"/>
        <end position="22"/>
    </location>
</feature>
<dbReference type="AlphaFoldDB" id="A0A936EZZ9"/>
<evidence type="ECO:0000313" key="2">
    <source>
        <dbReference type="EMBL" id="MBK8571436.1"/>
    </source>
</evidence>
<evidence type="ECO:0000313" key="3">
    <source>
        <dbReference type="Proteomes" id="UP000709959"/>
    </source>
</evidence>
<dbReference type="Proteomes" id="UP000709959">
    <property type="component" value="Unassembled WGS sequence"/>
</dbReference>
<accession>A0A936EZZ9</accession>
<proteinExistence type="predicted"/>
<protein>
    <submittedName>
        <fullName evidence="2">Uncharacterized protein</fullName>
    </submittedName>
</protein>
<dbReference type="EMBL" id="JADKCH010000001">
    <property type="protein sequence ID" value="MBK8571436.1"/>
    <property type="molecule type" value="Genomic_DNA"/>
</dbReference>
<reference evidence="2 3" key="1">
    <citation type="submission" date="2020-10" db="EMBL/GenBank/DDBJ databases">
        <title>Connecting structure to function with the recovery of over 1000 high-quality activated sludge metagenome-assembled genomes encoding full-length rRNA genes using long-read sequencing.</title>
        <authorList>
            <person name="Singleton C.M."/>
            <person name="Petriglieri F."/>
            <person name="Kristensen J.M."/>
            <person name="Kirkegaard R.H."/>
            <person name="Michaelsen T.Y."/>
            <person name="Andersen M.H."/>
            <person name="Karst S.M."/>
            <person name="Dueholm M.S."/>
            <person name="Nielsen P.H."/>
            <person name="Albertsen M."/>
        </authorList>
    </citation>
    <scope>NUCLEOTIDE SEQUENCE [LARGE SCALE GENOMIC DNA]</scope>
    <source>
        <strain evidence="2">OdNE_18-Q3-R46-58_MAXAC.008</strain>
    </source>
</reference>
<name>A0A936EZZ9_9BACT</name>
<organism evidence="2 3">
    <name type="scientific">Candidatus Geothrix odensensis</name>
    <dbReference type="NCBI Taxonomy" id="2954440"/>
    <lineage>
        <taxon>Bacteria</taxon>
        <taxon>Pseudomonadati</taxon>
        <taxon>Acidobacteriota</taxon>
        <taxon>Holophagae</taxon>
        <taxon>Holophagales</taxon>
        <taxon>Holophagaceae</taxon>
        <taxon>Geothrix</taxon>
    </lineage>
</organism>
<evidence type="ECO:0000256" key="1">
    <source>
        <dbReference type="SAM" id="MobiDB-lite"/>
    </source>
</evidence>
<sequence length="157" mass="16740">MKHVPRLLGEEGLKPHRQDRHPLALLPGGAAGEHGPQMVEQLLDGVAGGDEAIALDLLQGPEVLLRRRVVEDEEDGEVVEEDPGLPAQKAAETVAIHGITAGVDEEDLGLAPGVLRQGLEGIRGLQDAMPSPLERHPQAFNEVVMAGDHQQVHEGPK</sequence>
<comment type="caution">
    <text evidence="2">The sequence shown here is derived from an EMBL/GenBank/DDBJ whole genome shotgun (WGS) entry which is preliminary data.</text>
</comment>
<feature type="region of interest" description="Disordered" evidence="1">
    <location>
        <begin position="1"/>
        <end position="22"/>
    </location>
</feature>